<dbReference type="PROSITE" id="PS50043">
    <property type="entry name" value="HTH_LUXR_2"/>
    <property type="match status" value="1"/>
</dbReference>
<dbReference type="EMBL" id="BAABDM010000007">
    <property type="protein sequence ID" value="GAA4102952.1"/>
    <property type="molecule type" value="Genomic_DNA"/>
</dbReference>
<organism evidence="2 3">
    <name type="scientific">Zhongshania borealis</name>
    <dbReference type="NCBI Taxonomy" id="889488"/>
    <lineage>
        <taxon>Bacteria</taxon>
        <taxon>Pseudomonadati</taxon>
        <taxon>Pseudomonadota</taxon>
        <taxon>Gammaproteobacteria</taxon>
        <taxon>Cellvibrionales</taxon>
        <taxon>Spongiibacteraceae</taxon>
        <taxon>Zhongshania</taxon>
    </lineage>
</organism>
<dbReference type="Pfam" id="PF00196">
    <property type="entry name" value="GerE"/>
    <property type="match status" value="1"/>
</dbReference>
<dbReference type="InterPro" id="IPR016032">
    <property type="entry name" value="Sig_transdc_resp-reg_C-effctor"/>
</dbReference>
<keyword evidence="3" id="KW-1185">Reference proteome</keyword>
<reference evidence="3" key="1">
    <citation type="journal article" date="2019" name="Int. J. Syst. Evol. Microbiol.">
        <title>The Global Catalogue of Microorganisms (GCM) 10K type strain sequencing project: providing services to taxonomists for standard genome sequencing and annotation.</title>
        <authorList>
            <consortium name="The Broad Institute Genomics Platform"/>
            <consortium name="The Broad Institute Genome Sequencing Center for Infectious Disease"/>
            <person name="Wu L."/>
            <person name="Ma J."/>
        </authorList>
    </citation>
    <scope>NUCLEOTIDE SEQUENCE [LARGE SCALE GENOMIC DNA]</scope>
    <source>
        <strain evidence="3">JCM 17304</strain>
    </source>
</reference>
<dbReference type="InterPro" id="IPR036388">
    <property type="entry name" value="WH-like_DNA-bd_sf"/>
</dbReference>
<dbReference type="Gene3D" id="1.10.10.10">
    <property type="entry name" value="Winged helix-like DNA-binding domain superfamily/Winged helix DNA-binding domain"/>
    <property type="match status" value="1"/>
</dbReference>
<accession>A0ABP7X2K4</accession>
<protein>
    <recommendedName>
        <fullName evidence="1">HTH luxR-type domain-containing protein</fullName>
    </recommendedName>
</protein>
<name>A0ABP7X2K4_9GAMM</name>
<dbReference type="InterPro" id="IPR000792">
    <property type="entry name" value="Tscrpt_reg_LuxR_C"/>
</dbReference>
<evidence type="ECO:0000259" key="1">
    <source>
        <dbReference type="PROSITE" id="PS50043"/>
    </source>
</evidence>
<dbReference type="SUPFAM" id="SSF46894">
    <property type="entry name" value="C-terminal effector domain of the bipartite response regulators"/>
    <property type="match status" value="1"/>
</dbReference>
<dbReference type="CDD" id="cd06170">
    <property type="entry name" value="LuxR_C_like"/>
    <property type="match status" value="1"/>
</dbReference>
<dbReference type="Proteomes" id="UP001500392">
    <property type="component" value="Unassembled WGS sequence"/>
</dbReference>
<dbReference type="PROSITE" id="PS00622">
    <property type="entry name" value="HTH_LUXR_1"/>
    <property type="match status" value="1"/>
</dbReference>
<gene>
    <name evidence="2" type="ORF">GCM10022414_31040</name>
</gene>
<dbReference type="PRINTS" id="PR00038">
    <property type="entry name" value="HTHLUXR"/>
</dbReference>
<evidence type="ECO:0000313" key="3">
    <source>
        <dbReference type="Proteomes" id="UP001500392"/>
    </source>
</evidence>
<dbReference type="SMART" id="SM00421">
    <property type="entry name" value="HTH_LUXR"/>
    <property type="match status" value="1"/>
</dbReference>
<feature type="domain" description="HTH luxR-type" evidence="1">
    <location>
        <begin position="276"/>
        <end position="341"/>
    </location>
</feature>
<evidence type="ECO:0000313" key="2">
    <source>
        <dbReference type="EMBL" id="GAA4102952.1"/>
    </source>
</evidence>
<sequence length="349" mass="39366">MAFFTLLEAEIPSRSTTLMFEEIETHSTDIVLSRHLTDDELQVYGEHYIHTDVWAEALANAPLCQFYSNEVVADRHFLSSEFYADYTKPLDIRYACGTYIEDPAIGQAFRVTIQRGHQHKPFSREELETLNLFVPHLQNALTIYKRNIALESLQSGFDSISNILDSAAYLLHSDASIVSQNTLAEELLSQDIACISAGKLSFRPHKLRHSVEELMASLQKFTDNRATRCRNYACAEQYQISVEPHLLPCLVPGTQELGVLLQIKRIDSDLNIDLAGLEILYGLTGTEANVTRLMCKGLVVKEISKIMSVKESTIRSHLKAIYSKIDVRSQPELLSKVMSSLARTKIDLL</sequence>
<comment type="caution">
    <text evidence="2">The sequence shown here is derived from an EMBL/GenBank/DDBJ whole genome shotgun (WGS) entry which is preliminary data.</text>
</comment>
<proteinExistence type="predicted"/>